<dbReference type="InterPro" id="IPR029044">
    <property type="entry name" value="Nucleotide-diphossugar_trans"/>
</dbReference>
<dbReference type="Pfam" id="PF13641">
    <property type="entry name" value="Glyco_tranf_2_3"/>
    <property type="match status" value="1"/>
</dbReference>
<feature type="transmembrane region" description="Helical" evidence="1">
    <location>
        <begin position="12"/>
        <end position="37"/>
    </location>
</feature>
<dbReference type="Gene3D" id="3.90.550.10">
    <property type="entry name" value="Spore Coat Polysaccharide Biosynthesis Protein SpsA, Chain A"/>
    <property type="match status" value="1"/>
</dbReference>
<organism evidence="2 3">
    <name type="scientific">Streptococcus salivarius</name>
    <dbReference type="NCBI Taxonomy" id="1304"/>
    <lineage>
        <taxon>Bacteria</taxon>
        <taxon>Bacillati</taxon>
        <taxon>Bacillota</taxon>
        <taxon>Bacilli</taxon>
        <taxon>Lactobacillales</taxon>
        <taxon>Streptococcaceae</taxon>
        <taxon>Streptococcus</taxon>
    </lineage>
</organism>
<evidence type="ECO:0008006" key="4">
    <source>
        <dbReference type="Google" id="ProtNLM"/>
    </source>
</evidence>
<feature type="transmembrane region" description="Helical" evidence="1">
    <location>
        <begin position="333"/>
        <end position="351"/>
    </location>
</feature>
<gene>
    <name evidence="2" type="ORF">CKU37_11290</name>
</gene>
<dbReference type="SUPFAM" id="SSF53448">
    <property type="entry name" value="Nucleotide-diphospho-sugar transferases"/>
    <property type="match status" value="1"/>
</dbReference>
<dbReference type="AlphaFoldDB" id="A0AA45CQV5"/>
<evidence type="ECO:0000313" key="2">
    <source>
        <dbReference type="EMBL" id="PZD55332.1"/>
    </source>
</evidence>
<proteinExistence type="predicted"/>
<feature type="transmembrane region" description="Helical" evidence="1">
    <location>
        <begin position="308"/>
        <end position="327"/>
    </location>
</feature>
<accession>A0AA45CQV5</accession>
<dbReference type="EMBL" id="NSIW01000023">
    <property type="protein sequence ID" value="PZD55332.1"/>
    <property type="molecule type" value="Genomic_DNA"/>
</dbReference>
<keyword evidence="1" id="KW-0812">Transmembrane</keyword>
<comment type="caution">
    <text evidence="2">The sequence shown here is derived from an EMBL/GenBank/DDBJ whole genome shotgun (WGS) entry which is preliminary data.</text>
</comment>
<protein>
    <recommendedName>
        <fullName evidence="4">Glycosyltransferase</fullName>
    </recommendedName>
</protein>
<keyword evidence="1" id="KW-1133">Transmembrane helix</keyword>
<feature type="transmembrane region" description="Helical" evidence="1">
    <location>
        <begin position="372"/>
        <end position="396"/>
    </location>
</feature>
<evidence type="ECO:0000256" key="1">
    <source>
        <dbReference type="SAM" id="Phobius"/>
    </source>
</evidence>
<evidence type="ECO:0000313" key="3">
    <source>
        <dbReference type="Proteomes" id="UP000248776"/>
    </source>
</evidence>
<keyword evidence="1" id="KW-0472">Membrane</keyword>
<sequence length="414" mass="48816">MMLTVLLRSREFNSMIFLIFLVTYEIFILIKSIVVFLKYCKDSDIYIYDQSLKNSPVIYVVICFHKEYSIFLDTIKYFNKFISDNIKVSIICGSQKDYNFAQKNMKEYNSQISVILDTSHESTKTTKLNYFLDSIGESSGSYLAVYDFDSRPHHKTFNWVLNVLNNSKKKHQVFQQIPLSIYPVNNNIFVKNYFIQHLRRNLAIEGRNILFKEGNVRYLSGSGMIIETDLLKKIGGFPKFSDDIELGIRMINLGIRETIIPFYTINNMVPNIKKLKEQLYRIFFGYFSNIRLLFSVKFPNIVYLMLDLFRDLFVILFATLGIVWSIISNNYLWLIIYLAVMIFVNSLYYILSRKIHRISTHNVFSIKQFVKIFLENILLILFYYSIRSICLIQVLVNRGNIENLFKQSSGEEKE</sequence>
<dbReference type="Proteomes" id="UP000248776">
    <property type="component" value="Unassembled WGS sequence"/>
</dbReference>
<name>A0AA45CQV5_STRSL</name>
<reference evidence="2 3" key="1">
    <citation type="submission" date="2017-08" db="EMBL/GenBank/DDBJ databases">
        <title>Streptococcus salivarius strain HS0302 Genome.</title>
        <authorList>
            <person name="Smith J."/>
            <person name="Deng P."/>
            <person name="Geng M."/>
        </authorList>
    </citation>
    <scope>NUCLEOTIDE SEQUENCE [LARGE SCALE GENOMIC DNA]</scope>
    <source>
        <strain evidence="2 3">HS0302</strain>
    </source>
</reference>